<protein>
    <submittedName>
        <fullName evidence="1">Uncharacterized protein</fullName>
    </submittedName>
</protein>
<evidence type="ECO:0000313" key="1">
    <source>
        <dbReference type="EMBL" id="QDU92407.1"/>
    </source>
</evidence>
<proteinExistence type="predicted"/>
<sequence length="124" mass="14380">MANVGYHISDTTVGNVLKQHGIEPAPDRQRQTTWVTFLKAHWDVLAAIDFTTVEVWTKDGLVTYYLLFVMELKTRRVHFAGCTPHRRALKAKKRIFTSLWGAAHVTAVLRTLPARKWCERQNYR</sequence>
<keyword evidence="2" id="KW-1185">Reference proteome</keyword>
<organism evidence="1 2">
    <name type="scientific">Lignipirellula cremea</name>
    <dbReference type="NCBI Taxonomy" id="2528010"/>
    <lineage>
        <taxon>Bacteria</taxon>
        <taxon>Pseudomonadati</taxon>
        <taxon>Planctomycetota</taxon>
        <taxon>Planctomycetia</taxon>
        <taxon>Pirellulales</taxon>
        <taxon>Pirellulaceae</taxon>
        <taxon>Lignipirellula</taxon>
    </lineage>
</organism>
<gene>
    <name evidence="1" type="ORF">Pla8534_01550</name>
</gene>
<accession>A0A518DKP5</accession>
<name>A0A518DKP5_9BACT</name>
<dbReference type="KEGG" id="lcre:Pla8534_01550"/>
<evidence type="ECO:0000313" key="2">
    <source>
        <dbReference type="Proteomes" id="UP000317648"/>
    </source>
</evidence>
<dbReference type="Proteomes" id="UP000317648">
    <property type="component" value="Chromosome"/>
</dbReference>
<dbReference type="AlphaFoldDB" id="A0A518DKP5"/>
<dbReference type="OrthoDB" id="289669at2"/>
<dbReference type="RefSeq" id="WP_145048330.1">
    <property type="nucleotide sequence ID" value="NZ_CP036433.1"/>
</dbReference>
<dbReference type="EMBL" id="CP036433">
    <property type="protein sequence ID" value="QDU92407.1"/>
    <property type="molecule type" value="Genomic_DNA"/>
</dbReference>
<reference evidence="1 2" key="1">
    <citation type="submission" date="2019-02" db="EMBL/GenBank/DDBJ databases">
        <title>Deep-cultivation of Planctomycetes and their phenomic and genomic characterization uncovers novel biology.</title>
        <authorList>
            <person name="Wiegand S."/>
            <person name="Jogler M."/>
            <person name="Boedeker C."/>
            <person name="Pinto D."/>
            <person name="Vollmers J."/>
            <person name="Rivas-Marin E."/>
            <person name="Kohn T."/>
            <person name="Peeters S.H."/>
            <person name="Heuer A."/>
            <person name="Rast P."/>
            <person name="Oberbeckmann S."/>
            <person name="Bunk B."/>
            <person name="Jeske O."/>
            <person name="Meyerdierks A."/>
            <person name="Storesund J.E."/>
            <person name="Kallscheuer N."/>
            <person name="Luecker S."/>
            <person name="Lage O.M."/>
            <person name="Pohl T."/>
            <person name="Merkel B.J."/>
            <person name="Hornburger P."/>
            <person name="Mueller R.-W."/>
            <person name="Bruemmer F."/>
            <person name="Labrenz M."/>
            <person name="Spormann A.M."/>
            <person name="Op den Camp H."/>
            <person name="Overmann J."/>
            <person name="Amann R."/>
            <person name="Jetten M.S.M."/>
            <person name="Mascher T."/>
            <person name="Medema M.H."/>
            <person name="Devos D.P."/>
            <person name="Kaster A.-K."/>
            <person name="Ovreas L."/>
            <person name="Rohde M."/>
            <person name="Galperin M.Y."/>
            <person name="Jogler C."/>
        </authorList>
    </citation>
    <scope>NUCLEOTIDE SEQUENCE [LARGE SCALE GENOMIC DNA]</scope>
    <source>
        <strain evidence="1 2">Pla85_3_4</strain>
    </source>
</reference>